<dbReference type="GeneID" id="107123329"/>
<dbReference type="InterPro" id="IPR007110">
    <property type="entry name" value="Ig-like_dom"/>
</dbReference>
<dbReference type="SMART" id="SM00409">
    <property type="entry name" value="IG"/>
    <property type="match status" value="3"/>
</dbReference>
<dbReference type="InterPro" id="IPR003598">
    <property type="entry name" value="Ig_sub2"/>
</dbReference>
<dbReference type="InterPro" id="IPR003599">
    <property type="entry name" value="Ig_sub"/>
</dbReference>
<evidence type="ECO:0000313" key="6">
    <source>
        <dbReference type="Proteomes" id="UP000694871"/>
    </source>
</evidence>
<dbReference type="InterPro" id="IPR013098">
    <property type="entry name" value="Ig_I-set"/>
</dbReference>
<dbReference type="InterPro" id="IPR013783">
    <property type="entry name" value="Ig-like_fold"/>
</dbReference>
<comment type="subunit">
    <text evidence="1">Forms a complex composed of PDGFRL, TNK2 and GRB2.</text>
</comment>
<dbReference type="RefSeq" id="XP_015282056.1">
    <property type="nucleotide sequence ID" value="XM_015426570.1"/>
</dbReference>
<name>A0ABM1L7W9_GEKJA</name>
<dbReference type="InterPro" id="IPR013151">
    <property type="entry name" value="Immunoglobulin_dom"/>
</dbReference>
<dbReference type="CDD" id="cd00096">
    <property type="entry name" value="Ig"/>
    <property type="match status" value="1"/>
</dbReference>
<dbReference type="SUPFAM" id="SSF48726">
    <property type="entry name" value="Immunoglobulin"/>
    <property type="match status" value="3"/>
</dbReference>
<feature type="signal peptide" evidence="4">
    <location>
        <begin position="1"/>
        <end position="24"/>
    </location>
</feature>
<keyword evidence="3" id="KW-0393">Immunoglobulin domain</keyword>
<accession>A0ABM1L7W9</accession>
<dbReference type="PRINTS" id="PR01832">
    <property type="entry name" value="VEGFRECEPTOR"/>
</dbReference>
<feature type="chain" id="PRO_5047396776" description="Platelet-derived growth factor receptor-like protein" evidence="4">
    <location>
        <begin position="25"/>
        <end position="521"/>
    </location>
</feature>
<keyword evidence="4" id="KW-0732">Signal</keyword>
<evidence type="ECO:0000256" key="1">
    <source>
        <dbReference type="ARBA" id="ARBA00011360"/>
    </source>
</evidence>
<gene>
    <name evidence="7" type="primary">LOC107123329</name>
</gene>
<protein>
    <recommendedName>
        <fullName evidence="2">Platelet-derived growth factor receptor-like protein</fullName>
    </recommendedName>
</protein>
<reference evidence="7" key="1">
    <citation type="submission" date="2025-08" db="UniProtKB">
        <authorList>
            <consortium name="RefSeq"/>
        </authorList>
    </citation>
    <scope>IDENTIFICATION</scope>
</reference>
<dbReference type="SMART" id="SM00408">
    <property type="entry name" value="IGc2"/>
    <property type="match status" value="3"/>
</dbReference>
<dbReference type="PIRSF" id="PIRSF000615">
    <property type="entry name" value="TyrPK_CSF1-R"/>
    <property type="match status" value="1"/>
</dbReference>
<dbReference type="Proteomes" id="UP000694871">
    <property type="component" value="Unplaced"/>
</dbReference>
<feature type="domain" description="Ig-like" evidence="5">
    <location>
        <begin position="206"/>
        <end position="303"/>
    </location>
</feature>
<feature type="domain" description="Ig-like" evidence="5">
    <location>
        <begin position="329"/>
        <end position="404"/>
    </location>
</feature>
<evidence type="ECO:0000313" key="7">
    <source>
        <dbReference type="RefSeq" id="XP_015282056.1"/>
    </source>
</evidence>
<evidence type="ECO:0000256" key="3">
    <source>
        <dbReference type="ARBA" id="ARBA00023319"/>
    </source>
</evidence>
<dbReference type="PANTHER" id="PTHR15360">
    <property type="entry name" value="PLATELET-DERIVED GROWTH FACTOR RECEPTOR LIKE"/>
    <property type="match status" value="1"/>
</dbReference>
<dbReference type="Pfam" id="PF07679">
    <property type="entry name" value="I-set"/>
    <property type="match status" value="1"/>
</dbReference>
<dbReference type="PROSITE" id="PS50835">
    <property type="entry name" value="IG_LIKE"/>
    <property type="match status" value="2"/>
</dbReference>
<keyword evidence="6" id="KW-1185">Reference proteome</keyword>
<dbReference type="Pfam" id="PF25305">
    <property type="entry name" value="Ig_PDGFR_d4"/>
    <property type="match status" value="1"/>
</dbReference>
<dbReference type="Gene3D" id="2.60.40.10">
    <property type="entry name" value="Immunoglobulins"/>
    <property type="match status" value="5"/>
</dbReference>
<dbReference type="Pfam" id="PF13927">
    <property type="entry name" value="Ig_3"/>
    <property type="match status" value="1"/>
</dbReference>
<dbReference type="PANTHER" id="PTHR15360:SF4">
    <property type="entry name" value="PROTEIN KINASE DOMAIN-CONTAINING PROTEIN"/>
    <property type="match status" value="1"/>
</dbReference>
<evidence type="ECO:0000256" key="2">
    <source>
        <dbReference type="ARBA" id="ARBA00019671"/>
    </source>
</evidence>
<evidence type="ECO:0000256" key="4">
    <source>
        <dbReference type="SAM" id="SignalP"/>
    </source>
</evidence>
<feature type="non-terminal residue" evidence="7">
    <location>
        <position position="521"/>
    </location>
</feature>
<proteinExistence type="predicted"/>
<organism evidence="6 7">
    <name type="scientific">Gekko japonicus</name>
    <name type="common">Schlegel's Japanese gecko</name>
    <dbReference type="NCBI Taxonomy" id="146911"/>
    <lineage>
        <taxon>Eukaryota</taxon>
        <taxon>Metazoa</taxon>
        <taxon>Chordata</taxon>
        <taxon>Craniata</taxon>
        <taxon>Vertebrata</taxon>
        <taxon>Euteleostomi</taxon>
        <taxon>Lepidosauria</taxon>
        <taxon>Squamata</taxon>
        <taxon>Bifurcata</taxon>
        <taxon>Gekkota</taxon>
        <taxon>Gekkonidae</taxon>
        <taxon>Gekkoninae</taxon>
        <taxon>Gekko</taxon>
    </lineage>
</organism>
<dbReference type="InterPro" id="IPR042495">
    <property type="entry name" value="PDGFRL"/>
</dbReference>
<sequence>MLCHPLKLVIFLLLSLTGLSDISSLEMYPSDPEVILTLSRNFSLTCSGQNEVIWKKDKHTIDAVLEKRGGIFVSILTLWNVTGVNTGEYSCVYNQTSKQVQTEGKSIYIFVPDPSLPFLPSSPEDMFVFSTGHTEDIIPCRVTDPNTTVTLYERRTENPIFATYNNKQGFKGYFEDKTFVCRATVDDQDIDSEAYYVYRIQVPSSPTSVINVSINAVQTIVKRGENITVMCSVKNIELIDYTWRYPGQMVGKVVNPVTDILPGISHSTISILTIHNAELEDEGLYICEATETYHEEKETKEIFIQVIEHGFVTFHTILNDTVFAELHKSCTFHVQIEAYPVPTIVWLQNNQPLILESNSGFAISSRNLSETRYQTTLFLIRVKPSEGGLYTVRAFNEDDSQEMSFYLQINVSAKVMHLIESINSTSGEHTVTCITEGMPLPEVVWYTCNNDKRCNGEAKRILGNASGEMDLQTNFTYQEDLMIYTVTSKLHFHRVNEPVFISCVAQNALGTHAQNITLVPY</sequence>
<evidence type="ECO:0000259" key="5">
    <source>
        <dbReference type="PROSITE" id="PS50835"/>
    </source>
</evidence>
<dbReference type="Pfam" id="PF00047">
    <property type="entry name" value="ig"/>
    <property type="match status" value="1"/>
</dbReference>
<dbReference type="InterPro" id="IPR036179">
    <property type="entry name" value="Ig-like_dom_sf"/>
</dbReference>